<feature type="compositionally biased region" description="Polar residues" evidence="1">
    <location>
        <begin position="145"/>
        <end position="158"/>
    </location>
</feature>
<evidence type="ECO:0000313" key="2">
    <source>
        <dbReference type="EMBL" id="ORY89248.1"/>
    </source>
</evidence>
<feature type="compositionally biased region" description="Polar residues" evidence="1">
    <location>
        <begin position="583"/>
        <end position="598"/>
    </location>
</feature>
<feature type="compositionally biased region" description="Polar residues" evidence="1">
    <location>
        <begin position="342"/>
        <end position="353"/>
    </location>
</feature>
<feature type="compositionally biased region" description="Acidic residues" evidence="1">
    <location>
        <begin position="901"/>
        <end position="920"/>
    </location>
</feature>
<feature type="region of interest" description="Disordered" evidence="1">
    <location>
        <begin position="340"/>
        <end position="359"/>
    </location>
</feature>
<feature type="region of interest" description="Disordered" evidence="1">
    <location>
        <begin position="551"/>
        <end position="611"/>
    </location>
</feature>
<feature type="compositionally biased region" description="Low complexity" evidence="1">
    <location>
        <begin position="728"/>
        <end position="739"/>
    </location>
</feature>
<feature type="compositionally biased region" description="Basic and acidic residues" evidence="1">
    <location>
        <begin position="86"/>
        <end position="100"/>
    </location>
</feature>
<feature type="compositionally biased region" description="Low complexity" evidence="1">
    <location>
        <begin position="252"/>
        <end position="263"/>
    </location>
</feature>
<accession>A0A1Y2FYP1</accession>
<evidence type="ECO:0000313" key="3">
    <source>
        <dbReference type="Proteomes" id="UP000193467"/>
    </source>
</evidence>
<proteinExistence type="predicted"/>
<feature type="region of interest" description="Disordered" evidence="1">
    <location>
        <begin position="696"/>
        <end position="752"/>
    </location>
</feature>
<keyword evidence="3" id="KW-1185">Reference proteome</keyword>
<name>A0A1Y2FYP1_9BASI</name>
<protein>
    <submittedName>
        <fullName evidence="2">Uncharacterized protein</fullName>
    </submittedName>
</protein>
<feature type="compositionally biased region" description="Pro residues" evidence="1">
    <location>
        <begin position="708"/>
        <end position="721"/>
    </location>
</feature>
<feature type="compositionally biased region" description="Low complexity" evidence="1">
    <location>
        <begin position="111"/>
        <end position="144"/>
    </location>
</feature>
<dbReference type="InParanoid" id="A0A1Y2FYP1"/>
<organism evidence="2 3">
    <name type="scientific">Leucosporidium creatinivorum</name>
    <dbReference type="NCBI Taxonomy" id="106004"/>
    <lineage>
        <taxon>Eukaryota</taxon>
        <taxon>Fungi</taxon>
        <taxon>Dikarya</taxon>
        <taxon>Basidiomycota</taxon>
        <taxon>Pucciniomycotina</taxon>
        <taxon>Microbotryomycetes</taxon>
        <taxon>Leucosporidiales</taxon>
        <taxon>Leucosporidium</taxon>
    </lineage>
</organism>
<dbReference type="OrthoDB" id="2537624at2759"/>
<comment type="caution">
    <text evidence="2">The sequence shown here is derived from an EMBL/GenBank/DDBJ whole genome shotgun (WGS) entry which is preliminary data.</text>
</comment>
<feature type="region of interest" description="Disordered" evidence="1">
    <location>
        <begin position="368"/>
        <end position="387"/>
    </location>
</feature>
<evidence type="ECO:0000256" key="1">
    <source>
        <dbReference type="SAM" id="MobiDB-lite"/>
    </source>
</evidence>
<feature type="compositionally biased region" description="Basic and acidic residues" evidence="1">
    <location>
        <begin position="192"/>
        <end position="202"/>
    </location>
</feature>
<dbReference type="AlphaFoldDB" id="A0A1Y2FYP1"/>
<feature type="region of interest" description="Disordered" evidence="1">
    <location>
        <begin position="1"/>
        <end position="274"/>
    </location>
</feature>
<feature type="region of interest" description="Disordered" evidence="1">
    <location>
        <begin position="892"/>
        <end position="920"/>
    </location>
</feature>
<dbReference type="EMBL" id="MCGR01000006">
    <property type="protein sequence ID" value="ORY89248.1"/>
    <property type="molecule type" value="Genomic_DNA"/>
</dbReference>
<gene>
    <name evidence="2" type="ORF">BCR35DRAFT_300361</name>
</gene>
<feature type="compositionally biased region" description="Pro residues" evidence="1">
    <location>
        <begin position="264"/>
        <end position="274"/>
    </location>
</feature>
<sequence>MSLAKRIRGSFSNESPAGPPPANADASHPMLRLDFGNNRSPPKMEQPALARLKKQDKKDNKLKNRMSTAFRNFGSSSKSSPPPPMNDRHSPPRHAQEQPHHYPSHPHQHYHPSYQPPHQQQQPYYHPQQQSRGISIPPSGSSNNVKRTNSAPDRQSASLAPKAHRESRPPRRSHTVYAPGASPPLPPLPRNRSIEGPEDPRTQELQTANRRSGFLPSNVLGDGMDGLGLGFEQEVILDPQPPMPMPSPGEYSSATASPASSIEPPSPSLYVPPTPVANKRISFMRKNHQPITRPNSMAVLESMAGTAASLEAKLELEGELSPLPELDNSRARVAVLRKRGSVSAQGTEATPVSQPKPKPEFKLLAVPEGKKKSNKRHTIMDMGSPSDYDQLQRIQAKMEPIESTYKPLPSADAYVLRPTVSVATQTPVWETLSPPLRGPLTHSTPKNVGAWSNTPPQAYTSFPLALVEEPVSPSIYSFVSHAPQNGWSAPPPRRSSYYAPAGPSEIYEEVYQPATSTAEDYRRTVPTPAEAENDTAEGYKALATSPSPQLYAIPDFTGRRRSSIAPPSVPGRSSLPLDPTMQARPQVQTRARPTTVFNPSYAPTAPAKPPQEVVDYDTPYLNPDGSTGLGAYAEGANSLAPTSYSTPVASPAVSPAPYSAPAFATPNPFSTPVPEQRTPNPSTSATLAATEELYAPHSPVPVRRSPRPQSPPVPLRSPSPAPGERRSSTPPSARSARSANTLTSDEEYEPLTPLDDVHPVIAIRKASVVSALSEEASIRRASLVRVSPPSSRPTSLVQNGNGEALSSEVIPEVPPVPLQHRRTSEIVNRVVTRRASEPGLAEAAVPIPGGGGAVPRLRGEGAISRADRMSKGRSFFLVQALSSKPEEVLKRDFLDRAGSGEDSDSDLSSDEDDESVVDVR</sequence>
<reference evidence="2 3" key="1">
    <citation type="submission" date="2016-07" db="EMBL/GenBank/DDBJ databases">
        <title>Pervasive Adenine N6-methylation of Active Genes in Fungi.</title>
        <authorList>
            <consortium name="DOE Joint Genome Institute"/>
            <person name="Mondo S.J."/>
            <person name="Dannebaum R.O."/>
            <person name="Kuo R.C."/>
            <person name="Labutti K."/>
            <person name="Haridas S."/>
            <person name="Kuo A."/>
            <person name="Salamov A."/>
            <person name="Ahrendt S.R."/>
            <person name="Lipzen A."/>
            <person name="Sullivan W."/>
            <person name="Andreopoulos W.B."/>
            <person name="Clum A."/>
            <person name="Lindquist E."/>
            <person name="Daum C."/>
            <person name="Ramamoorthy G.K."/>
            <person name="Gryganskyi A."/>
            <person name="Culley D."/>
            <person name="Magnuson J.K."/>
            <person name="James T.Y."/>
            <person name="O'Malley M.A."/>
            <person name="Stajich J.E."/>
            <person name="Spatafora J.W."/>
            <person name="Visel A."/>
            <person name="Grigoriev I.V."/>
        </authorList>
    </citation>
    <scope>NUCLEOTIDE SEQUENCE [LARGE SCALE GENOMIC DNA]</scope>
    <source>
        <strain evidence="2 3">62-1032</strain>
    </source>
</reference>
<dbReference type="Proteomes" id="UP000193467">
    <property type="component" value="Unassembled WGS sequence"/>
</dbReference>